<dbReference type="RefSeq" id="XP_017017881.1">
    <property type="nucleotide sequence ID" value="XM_017162392.3"/>
</dbReference>
<dbReference type="InterPro" id="IPR002350">
    <property type="entry name" value="Kazal_dom"/>
</dbReference>
<feature type="chain" id="PRO_5027805470" evidence="1">
    <location>
        <begin position="18"/>
        <end position="103"/>
    </location>
</feature>
<evidence type="ECO:0000259" key="2">
    <source>
        <dbReference type="Pfam" id="PF07648"/>
    </source>
</evidence>
<keyword evidence="1" id="KW-0732">Signal</keyword>
<feature type="signal peptide" evidence="1">
    <location>
        <begin position="1"/>
        <end position="17"/>
    </location>
</feature>
<dbReference type="OrthoDB" id="7901105at2759"/>
<name>A0A6P4I5I2_DROKI</name>
<proteinExistence type="predicted"/>
<accession>A0A6P4I5I2</accession>
<gene>
    <name evidence="4" type="primary">LOC108071610</name>
</gene>
<feature type="domain" description="Kazal-like" evidence="2">
    <location>
        <begin position="28"/>
        <end position="71"/>
    </location>
</feature>
<evidence type="ECO:0000313" key="3">
    <source>
        <dbReference type="Proteomes" id="UP001652661"/>
    </source>
</evidence>
<dbReference type="Pfam" id="PF07648">
    <property type="entry name" value="Kazal_2"/>
    <property type="match status" value="1"/>
</dbReference>
<dbReference type="Gene3D" id="3.30.60.30">
    <property type="match status" value="1"/>
</dbReference>
<dbReference type="AlphaFoldDB" id="A0A6P4I5I2"/>
<dbReference type="Proteomes" id="UP001652661">
    <property type="component" value="Chromosome 3L"/>
</dbReference>
<sequence length="103" mass="11770">MRVLIFVLFFLAVLAFGANIPPKSCPLEKDCAKVDEESAICGLDEDMGCIRKYASRCHLDIAACNQGKEFKDFSDLYCSMEAYFCEKSPTYERWTIFFGHEDD</sequence>
<keyword evidence="3" id="KW-1185">Reference proteome</keyword>
<evidence type="ECO:0000256" key="1">
    <source>
        <dbReference type="SAM" id="SignalP"/>
    </source>
</evidence>
<reference evidence="4" key="1">
    <citation type="submission" date="2025-08" db="UniProtKB">
        <authorList>
            <consortium name="RefSeq"/>
        </authorList>
    </citation>
    <scope>IDENTIFICATION</scope>
    <source>
        <strain evidence="4">14028-0561.14</strain>
        <tissue evidence="4">Whole fly</tissue>
    </source>
</reference>
<dbReference type="GeneID" id="108071610"/>
<protein>
    <submittedName>
        <fullName evidence="4">Uncharacterized protein isoform X1</fullName>
    </submittedName>
</protein>
<organism evidence="3 4">
    <name type="scientific">Drosophila kikkawai</name>
    <name type="common">Fruit fly</name>
    <dbReference type="NCBI Taxonomy" id="30033"/>
    <lineage>
        <taxon>Eukaryota</taxon>
        <taxon>Metazoa</taxon>
        <taxon>Ecdysozoa</taxon>
        <taxon>Arthropoda</taxon>
        <taxon>Hexapoda</taxon>
        <taxon>Insecta</taxon>
        <taxon>Pterygota</taxon>
        <taxon>Neoptera</taxon>
        <taxon>Endopterygota</taxon>
        <taxon>Diptera</taxon>
        <taxon>Brachycera</taxon>
        <taxon>Muscomorpha</taxon>
        <taxon>Ephydroidea</taxon>
        <taxon>Drosophilidae</taxon>
        <taxon>Drosophila</taxon>
        <taxon>Sophophora</taxon>
    </lineage>
</organism>
<evidence type="ECO:0000313" key="4">
    <source>
        <dbReference type="RefSeq" id="XP_017017881.1"/>
    </source>
</evidence>